<comment type="caution">
    <text evidence="2">The sequence shown here is derived from an EMBL/GenBank/DDBJ whole genome shotgun (WGS) entry which is preliminary data.</text>
</comment>
<feature type="signal peptide" evidence="1">
    <location>
        <begin position="1"/>
        <end position="19"/>
    </location>
</feature>
<organism evidence="2 3">
    <name type="scientific">Cadophora malorum</name>
    <dbReference type="NCBI Taxonomy" id="108018"/>
    <lineage>
        <taxon>Eukaryota</taxon>
        <taxon>Fungi</taxon>
        <taxon>Dikarya</taxon>
        <taxon>Ascomycota</taxon>
        <taxon>Pezizomycotina</taxon>
        <taxon>Leotiomycetes</taxon>
        <taxon>Helotiales</taxon>
        <taxon>Ploettnerulaceae</taxon>
        <taxon>Cadophora</taxon>
    </lineage>
</organism>
<evidence type="ECO:0000256" key="1">
    <source>
        <dbReference type="SAM" id="SignalP"/>
    </source>
</evidence>
<gene>
    <name evidence="2" type="ORF">IFR04_015482</name>
</gene>
<sequence>MKLALLTLILTTLSTLALSLPTTESLSSAQAKLVCHSGLPASVCAAEYDASCSENGGFYGHPAQDGRS</sequence>
<accession>A0A8H7SYV4</accession>
<keyword evidence="3" id="KW-1185">Reference proteome</keyword>
<dbReference type="Proteomes" id="UP000664132">
    <property type="component" value="Unassembled WGS sequence"/>
</dbReference>
<evidence type="ECO:0000313" key="2">
    <source>
        <dbReference type="EMBL" id="KAG4411375.1"/>
    </source>
</evidence>
<feature type="non-terminal residue" evidence="2">
    <location>
        <position position="1"/>
    </location>
</feature>
<evidence type="ECO:0000313" key="3">
    <source>
        <dbReference type="Proteomes" id="UP000664132"/>
    </source>
</evidence>
<feature type="chain" id="PRO_5034518159" evidence="1">
    <location>
        <begin position="20"/>
        <end position="68"/>
    </location>
</feature>
<keyword evidence="1" id="KW-0732">Signal</keyword>
<name>A0A8H7SYV4_9HELO</name>
<dbReference type="AlphaFoldDB" id="A0A8H7SYV4"/>
<dbReference type="EMBL" id="JAFJYH010000484">
    <property type="protein sequence ID" value="KAG4411375.1"/>
    <property type="molecule type" value="Genomic_DNA"/>
</dbReference>
<proteinExistence type="predicted"/>
<dbReference type="OrthoDB" id="10524577at2759"/>
<protein>
    <submittedName>
        <fullName evidence="2">Uncharacterized protein</fullName>
    </submittedName>
</protein>
<reference evidence="2" key="1">
    <citation type="submission" date="2021-02" db="EMBL/GenBank/DDBJ databases">
        <title>Genome sequence Cadophora malorum strain M34.</title>
        <authorList>
            <person name="Stefanovic E."/>
            <person name="Vu D."/>
            <person name="Scully C."/>
            <person name="Dijksterhuis J."/>
            <person name="Roader J."/>
            <person name="Houbraken J."/>
        </authorList>
    </citation>
    <scope>NUCLEOTIDE SEQUENCE</scope>
    <source>
        <strain evidence="2">M34</strain>
    </source>
</reference>